<organism evidence="1 2">
    <name type="scientific">Aphanothece hegewaldii CCALA 016</name>
    <dbReference type="NCBI Taxonomy" id="2107694"/>
    <lineage>
        <taxon>Bacteria</taxon>
        <taxon>Bacillati</taxon>
        <taxon>Cyanobacteriota</taxon>
        <taxon>Cyanophyceae</taxon>
        <taxon>Oscillatoriophycideae</taxon>
        <taxon>Chroococcales</taxon>
        <taxon>Aphanothecaceae</taxon>
        <taxon>Aphanothece</taxon>
    </lineage>
</organism>
<reference evidence="1 2" key="1">
    <citation type="submission" date="2018-03" db="EMBL/GenBank/DDBJ databases">
        <title>The ancient ancestry and fast evolution of plastids.</title>
        <authorList>
            <person name="Moore K.R."/>
            <person name="Magnabosco C."/>
            <person name="Momper L."/>
            <person name="Gold D.A."/>
            <person name="Bosak T."/>
            <person name="Fournier G.P."/>
        </authorList>
    </citation>
    <scope>NUCLEOTIDE SEQUENCE [LARGE SCALE GENOMIC DNA]</scope>
    <source>
        <strain evidence="1 2">CCALA 016</strain>
    </source>
</reference>
<evidence type="ECO:0000313" key="1">
    <source>
        <dbReference type="EMBL" id="PSF37567.1"/>
    </source>
</evidence>
<comment type="caution">
    <text evidence="1">The sequence shown here is derived from an EMBL/GenBank/DDBJ whole genome shotgun (WGS) entry which is preliminary data.</text>
</comment>
<name>A0A2T1LYU3_9CHRO</name>
<gene>
    <name evidence="1" type="ORF">C7H19_09690</name>
</gene>
<dbReference type="AlphaFoldDB" id="A0A2T1LYU3"/>
<accession>A0A2T1LYU3</accession>
<sequence length="67" mass="7943">MFTLKLKNNQTVEVPFDELEKFLEQNRDNIVIQQKEMGKRRSKIKLNKISSNKYSNIFALPIMQKAD</sequence>
<proteinExistence type="predicted"/>
<evidence type="ECO:0000313" key="2">
    <source>
        <dbReference type="Proteomes" id="UP000239001"/>
    </source>
</evidence>
<protein>
    <submittedName>
        <fullName evidence="1">Uncharacterized protein</fullName>
    </submittedName>
</protein>
<keyword evidence="2" id="KW-1185">Reference proteome</keyword>
<dbReference type="Proteomes" id="UP000239001">
    <property type="component" value="Unassembled WGS sequence"/>
</dbReference>
<dbReference type="EMBL" id="PXOH01000008">
    <property type="protein sequence ID" value="PSF37567.1"/>
    <property type="molecule type" value="Genomic_DNA"/>
</dbReference>
<reference evidence="1 2" key="2">
    <citation type="submission" date="2018-03" db="EMBL/GenBank/DDBJ databases">
        <authorList>
            <person name="Keele B.F."/>
        </authorList>
    </citation>
    <scope>NUCLEOTIDE SEQUENCE [LARGE SCALE GENOMIC DNA]</scope>
    <source>
        <strain evidence="1 2">CCALA 016</strain>
    </source>
</reference>
<dbReference type="OrthoDB" id="9995908at2"/>